<evidence type="ECO:0000256" key="1">
    <source>
        <dbReference type="SAM" id="MobiDB-lite"/>
    </source>
</evidence>
<evidence type="ECO:0000313" key="2">
    <source>
        <dbReference type="EMBL" id="GFR25498.1"/>
    </source>
</evidence>
<accession>A0A8X6HKZ2</accession>
<feature type="compositionally biased region" description="Polar residues" evidence="1">
    <location>
        <begin position="27"/>
        <end position="36"/>
    </location>
</feature>
<feature type="region of interest" description="Disordered" evidence="1">
    <location>
        <begin position="1"/>
        <end position="63"/>
    </location>
</feature>
<reference evidence="2" key="1">
    <citation type="submission" date="2020-07" db="EMBL/GenBank/DDBJ databases">
        <title>Multicomponent nature underlies the extraordinary mechanical properties of spider dragline silk.</title>
        <authorList>
            <person name="Kono N."/>
            <person name="Nakamura H."/>
            <person name="Mori M."/>
            <person name="Yoshida Y."/>
            <person name="Ohtoshi R."/>
            <person name="Malay A.D."/>
            <person name="Moran D.A.P."/>
            <person name="Tomita M."/>
            <person name="Numata K."/>
            <person name="Arakawa K."/>
        </authorList>
    </citation>
    <scope>NUCLEOTIDE SEQUENCE</scope>
</reference>
<name>A0A8X6HKZ2_TRICU</name>
<evidence type="ECO:0000313" key="3">
    <source>
        <dbReference type="Proteomes" id="UP000887116"/>
    </source>
</evidence>
<keyword evidence="3" id="KW-1185">Reference proteome</keyword>
<gene>
    <name evidence="2" type="ORF">TNCT_226981</name>
</gene>
<comment type="caution">
    <text evidence="2">The sequence shown here is derived from an EMBL/GenBank/DDBJ whole genome shotgun (WGS) entry which is preliminary data.</text>
</comment>
<feature type="compositionally biased region" description="Basic residues" evidence="1">
    <location>
        <begin position="9"/>
        <end position="22"/>
    </location>
</feature>
<proteinExistence type="predicted"/>
<dbReference type="AlphaFoldDB" id="A0A8X6HKZ2"/>
<sequence>MEDIIGPIHIKKSSKYRNRKRLERASQEQSNGTNKTPYDRVKQSRERKRMNADERINDGASTPAAGTVEIMQVDDEITSILTPDCVGIDCTIVVYEDTLGSR</sequence>
<dbReference type="EMBL" id="BMAO01028539">
    <property type="protein sequence ID" value="GFR25498.1"/>
    <property type="molecule type" value="Genomic_DNA"/>
</dbReference>
<dbReference type="Proteomes" id="UP000887116">
    <property type="component" value="Unassembled WGS sequence"/>
</dbReference>
<protein>
    <submittedName>
        <fullName evidence="2">Uncharacterized protein</fullName>
    </submittedName>
</protein>
<feature type="compositionally biased region" description="Basic and acidic residues" evidence="1">
    <location>
        <begin position="37"/>
        <end position="57"/>
    </location>
</feature>
<organism evidence="2 3">
    <name type="scientific">Trichonephila clavata</name>
    <name type="common">Joro spider</name>
    <name type="synonym">Nephila clavata</name>
    <dbReference type="NCBI Taxonomy" id="2740835"/>
    <lineage>
        <taxon>Eukaryota</taxon>
        <taxon>Metazoa</taxon>
        <taxon>Ecdysozoa</taxon>
        <taxon>Arthropoda</taxon>
        <taxon>Chelicerata</taxon>
        <taxon>Arachnida</taxon>
        <taxon>Araneae</taxon>
        <taxon>Araneomorphae</taxon>
        <taxon>Entelegynae</taxon>
        <taxon>Araneoidea</taxon>
        <taxon>Nephilidae</taxon>
        <taxon>Trichonephila</taxon>
    </lineage>
</organism>